<dbReference type="Gene3D" id="1.10.260.40">
    <property type="entry name" value="lambda repressor-like DNA-binding domains"/>
    <property type="match status" value="1"/>
</dbReference>
<organism evidence="1 2">
    <name type="scientific">Serratia fonticola</name>
    <dbReference type="NCBI Taxonomy" id="47917"/>
    <lineage>
        <taxon>Bacteria</taxon>
        <taxon>Pseudomonadati</taxon>
        <taxon>Pseudomonadota</taxon>
        <taxon>Gammaproteobacteria</taxon>
        <taxon>Enterobacterales</taxon>
        <taxon>Yersiniaceae</taxon>
        <taxon>Serratia</taxon>
    </lineage>
</organism>
<evidence type="ECO:0000313" key="2">
    <source>
        <dbReference type="Proteomes" id="UP000659084"/>
    </source>
</evidence>
<dbReference type="RefSeq" id="WP_179252093.1">
    <property type="nucleotide sequence ID" value="NZ_JACBIV010000004.1"/>
</dbReference>
<dbReference type="SUPFAM" id="SSF47413">
    <property type="entry name" value="lambda repressor-like DNA-binding domains"/>
    <property type="match status" value="1"/>
</dbReference>
<comment type="caution">
    <text evidence="1">The sequence shown here is derived from an EMBL/GenBank/DDBJ whole genome shotgun (WGS) entry which is preliminary data.</text>
</comment>
<sequence>MKKNALLAAISSVGSIKLFAKNLGISQQSVCKWKNKRRGIVPHGRVLDVFAISGVTPHELRPDLYPNPTDGLPKNFDDNQKLKQITALE</sequence>
<dbReference type="EMBL" id="JACNYO010000003">
    <property type="protein sequence ID" value="MBC3211400.1"/>
    <property type="molecule type" value="Genomic_DNA"/>
</dbReference>
<protein>
    <submittedName>
        <fullName evidence="1">Helix-turn-helix domain-containing protein</fullName>
    </submittedName>
</protein>
<dbReference type="Pfam" id="PF15943">
    <property type="entry name" value="YdaS_toxin"/>
    <property type="match status" value="1"/>
</dbReference>
<name>A0AAW3WKA1_SERFO</name>
<dbReference type="AlphaFoldDB" id="A0AAW3WKA1"/>
<accession>A0AAW3WKA1</accession>
<dbReference type="GO" id="GO:0003677">
    <property type="term" value="F:DNA binding"/>
    <property type="evidence" value="ECO:0007669"/>
    <property type="project" value="InterPro"/>
</dbReference>
<reference evidence="1" key="1">
    <citation type="submission" date="2020-08" db="EMBL/GenBank/DDBJ databases">
        <title>Food and environmental bacterial isolates.</title>
        <authorList>
            <person name="Richter L."/>
            <person name="Du Plessis E.M."/>
            <person name="Duvenage S."/>
            <person name="Allam M."/>
            <person name="Korsten L."/>
        </authorList>
    </citation>
    <scope>NUCLEOTIDE SEQUENCE</scope>
    <source>
        <strain evidence="1">UPMP2127</strain>
    </source>
</reference>
<dbReference type="InterPro" id="IPR010982">
    <property type="entry name" value="Lambda_DNA-bd_dom_sf"/>
</dbReference>
<dbReference type="Proteomes" id="UP000659084">
    <property type="component" value="Unassembled WGS sequence"/>
</dbReference>
<gene>
    <name evidence="1" type="ORF">H8J20_04535</name>
</gene>
<proteinExistence type="predicted"/>
<evidence type="ECO:0000313" key="1">
    <source>
        <dbReference type="EMBL" id="MBC3211400.1"/>
    </source>
</evidence>
<dbReference type="InterPro" id="IPR031856">
    <property type="entry name" value="YdaS_toxin-like"/>
</dbReference>